<dbReference type="InterPro" id="IPR041726">
    <property type="entry name" value="ACAD10_11_N"/>
</dbReference>
<dbReference type="CDD" id="cd05154">
    <property type="entry name" value="ACAD10_11_N-like"/>
    <property type="match status" value="1"/>
</dbReference>
<dbReference type="PANTHER" id="PTHR47829:SF1">
    <property type="entry name" value="HAD FAMILY PHOSPHATASE"/>
    <property type="match status" value="1"/>
</dbReference>
<dbReference type="EMBL" id="BIFH01000019">
    <property type="protein sequence ID" value="GCD96154.1"/>
    <property type="molecule type" value="Genomic_DNA"/>
</dbReference>
<evidence type="ECO:0000313" key="2">
    <source>
        <dbReference type="EMBL" id="GCD96154.1"/>
    </source>
</evidence>
<keyword evidence="3" id="KW-1185">Reference proteome</keyword>
<evidence type="ECO:0000259" key="1">
    <source>
        <dbReference type="Pfam" id="PF01636"/>
    </source>
</evidence>
<sequence length="354" mass="38273">MTENDGSREAGTVPLPDPARLAKWYARHAPGDLGPELTVEPVTGGRSNLNFAIFDGRTVRILRRPPLGHVQATAHDMRREFVVMRALAHTDVPVPETMAYCDDPEVIGAPFYVMERVAGTPFRTAEQLKAEGPAATTRICEVMIDTLVRLHAVDPRTIGLAEFGRPQGFVRRQVERWGRQMAGSLRRPIEGADELLHALGARAGTVADVSLDDGTAAIVHGDYRLDNLLTSDGRVTAILDWEMATLGDPLTDLALLVVYSSLTEIFDVPELGDASRSPGYLGPEATIARYADQSRRPVEDLSFHLALAHYKLAVICEGIHRRYTEGKTPGGAFGTVGQAVQPLVAAGLAALGTP</sequence>
<dbReference type="AlphaFoldDB" id="A0A401YNG2"/>
<dbReference type="Proteomes" id="UP000286931">
    <property type="component" value="Unassembled WGS sequence"/>
</dbReference>
<dbReference type="InterPro" id="IPR002575">
    <property type="entry name" value="Aminoglycoside_PTrfase"/>
</dbReference>
<proteinExistence type="predicted"/>
<dbReference type="InterPro" id="IPR052898">
    <property type="entry name" value="ACAD10-like"/>
</dbReference>
<reference evidence="2 3" key="1">
    <citation type="submission" date="2018-12" db="EMBL/GenBank/DDBJ databases">
        <title>Draft genome sequence of Embleya hyalina NBRC 13850T.</title>
        <authorList>
            <person name="Komaki H."/>
            <person name="Hosoyama A."/>
            <person name="Kimura A."/>
            <person name="Ichikawa N."/>
            <person name="Tamura T."/>
        </authorList>
    </citation>
    <scope>NUCLEOTIDE SEQUENCE [LARGE SCALE GENOMIC DNA]</scope>
    <source>
        <strain evidence="2 3">NBRC 13850</strain>
    </source>
</reference>
<organism evidence="2 3">
    <name type="scientific">Embleya hyalina</name>
    <dbReference type="NCBI Taxonomy" id="516124"/>
    <lineage>
        <taxon>Bacteria</taxon>
        <taxon>Bacillati</taxon>
        <taxon>Actinomycetota</taxon>
        <taxon>Actinomycetes</taxon>
        <taxon>Kitasatosporales</taxon>
        <taxon>Streptomycetaceae</taxon>
        <taxon>Embleya</taxon>
    </lineage>
</organism>
<comment type="caution">
    <text evidence="2">The sequence shown here is derived from an EMBL/GenBank/DDBJ whole genome shotgun (WGS) entry which is preliminary data.</text>
</comment>
<protein>
    <submittedName>
        <fullName evidence="2">Acyl-CoA dehydrogenase</fullName>
    </submittedName>
</protein>
<dbReference type="Gene3D" id="3.30.200.20">
    <property type="entry name" value="Phosphorylase Kinase, domain 1"/>
    <property type="match status" value="1"/>
</dbReference>
<name>A0A401YNG2_9ACTN</name>
<dbReference type="SUPFAM" id="SSF56112">
    <property type="entry name" value="Protein kinase-like (PK-like)"/>
    <property type="match status" value="1"/>
</dbReference>
<accession>A0A401YNG2</accession>
<dbReference type="PANTHER" id="PTHR47829">
    <property type="entry name" value="HYDROLASE, PUTATIVE (AFU_ORTHOLOGUE AFUA_1G12880)-RELATED"/>
    <property type="match status" value="1"/>
</dbReference>
<dbReference type="InterPro" id="IPR011009">
    <property type="entry name" value="Kinase-like_dom_sf"/>
</dbReference>
<feature type="domain" description="Aminoglycoside phosphotransferase" evidence="1">
    <location>
        <begin position="38"/>
        <end position="273"/>
    </location>
</feature>
<dbReference type="Gene3D" id="3.90.1200.10">
    <property type="match status" value="1"/>
</dbReference>
<gene>
    <name evidence="2" type="ORF">EHYA_03838</name>
</gene>
<evidence type="ECO:0000313" key="3">
    <source>
        <dbReference type="Proteomes" id="UP000286931"/>
    </source>
</evidence>
<dbReference type="Pfam" id="PF01636">
    <property type="entry name" value="APH"/>
    <property type="match status" value="1"/>
</dbReference>